<evidence type="ECO:0000259" key="10">
    <source>
        <dbReference type="PROSITE" id="PS50928"/>
    </source>
</evidence>
<feature type="transmembrane region" description="Helical" evidence="9">
    <location>
        <begin position="49"/>
        <end position="69"/>
    </location>
</feature>
<feature type="transmembrane region" description="Helical" evidence="9">
    <location>
        <begin position="22"/>
        <end position="43"/>
    </location>
</feature>
<evidence type="ECO:0000256" key="3">
    <source>
        <dbReference type="ARBA" id="ARBA00022448"/>
    </source>
</evidence>
<dbReference type="PANTHER" id="PTHR30614">
    <property type="entry name" value="MEMBRANE COMPONENT OF AMINO ACID ABC TRANSPORTER"/>
    <property type="match status" value="1"/>
</dbReference>
<dbReference type="EMBL" id="BAAAQX010000027">
    <property type="protein sequence ID" value="GAA2212563.1"/>
    <property type="molecule type" value="Genomic_DNA"/>
</dbReference>
<feature type="transmembrane region" description="Helical" evidence="9">
    <location>
        <begin position="322"/>
        <end position="340"/>
    </location>
</feature>
<dbReference type="PROSITE" id="PS50928">
    <property type="entry name" value="ABC_TM1"/>
    <property type="match status" value="1"/>
</dbReference>
<organism evidence="11 12">
    <name type="scientific">Nonomuraea monospora</name>
    <dbReference type="NCBI Taxonomy" id="568818"/>
    <lineage>
        <taxon>Bacteria</taxon>
        <taxon>Bacillati</taxon>
        <taxon>Actinomycetota</taxon>
        <taxon>Actinomycetes</taxon>
        <taxon>Streptosporangiales</taxon>
        <taxon>Streptosporangiaceae</taxon>
        <taxon>Nonomuraea</taxon>
    </lineage>
</organism>
<evidence type="ECO:0000313" key="11">
    <source>
        <dbReference type="EMBL" id="GAA2212563.1"/>
    </source>
</evidence>
<evidence type="ECO:0000256" key="2">
    <source>
        <dbReference type="ARBA" id="ARBA00010072"/>
    </source>
</evidence>
<dbReference type="NCBIfam" id="TIGR01726">
    <property type="entry name" value="HEQRo_perm_3TM"/>
    <property type="match status" value="1"/>
</dbReference>
<keyword evidence="8 9" id="KW-0472">Membrane</keyword>
<keyword evidence="12" id="KW-1185">Reference proteome</keyword>
<sequence>MTAAVEAPTGARKPVPPPRSRPLNVAAWTGVALTVAVTAAVVANAVHRLPAGSVIVLAVAVVAAVLVGIPAWKGLRGSAASARALSRGAITDARRDAAASRESSWTALGVAGFCLCLMALVFFLTVSDGIVRETFLRWDLMRTSFAETGKALWHNVLIALVTQALVLVIGLLLALARLAPGRGGRPLRLLAIAYIDLFRGLPAIVVIYLVGFGVPLAGIPVISDAPPVVYAVVALTLTYSAYNAELYRSAIESIHPSQESAALSLGLSRAHTLRYVILPQAVRRIVPPLLGAFVALQKDTALVNVVGIIDAFAQAKIYSANYYNLSSVTVVCLLFVVITVPQTRLVDYLLARGERKPS</sequence>
<dbReference type="CDD" id="cd06261">
    <property type="entry name" value="TM_PBP2"/>
    <property type="match status" value="1"/>
</dbReference>
<proteinExistence type="inferred from homology"/>
<gene>
    <name evidence="11" type="ORF">GCM10009850_080250</name>
</gene>
<evidence type="ECO:0000256" key="7">
    <source>
        <dbReference type="ARBA" id="ARBA00022989"/>
    </source>
</evidence>
<comment type="similarity">
    <text evidence="2">Belongs to the binding-protein-dependent transport system permease family. HisMQ subfamily.</text>
</comment>
<evidence type="ECO:0000256" key="8">
    <source>
        <dbReference type="ARBA" id="ARBA00023136"/>
    </source>
</evidence>
<feature type="domain" description="ABC transmembrane type-1" evidence="10">
    <location>
        <begin position="152"/>
        <end position="346"/>
    </location>
</feature>
<evidence type="ECO:0000256" key="4">
    <source>
        <dbReference type="ARBA" id="ARBA00022475"/>
    </source>
</evidence>
<accession>A0ABN3CTD4</accession>
<feature type="transmembrane region" description="Helical" evidence="9">
    <location>
        <begin position="228"/>
        <end position="247"/>
    </location>
</feature>
<dbReference type="InterPro" id="IPR035906">
    <property type="entry name" value="MetI-like_sf"/>
</dbReference>
<comment type="subcellular location">
    <subcellularLocation>
        <location evidence="1 9">Cell membrane</location>
        <topology evidence="1 9">Multi-pass membrane protein</topology>
    </subcellularLocation>
</comment>
<dbReference type="SUPFAM" id="SSF161098">
    <property type="entry name" value="MetI-like"/>
    <property type="match status" value="1"/>
</dbReference>
<evidence type="ECO:0000256" key="9">
    <source>
        <dbReference type="RuleBase" id="RU363032"/>
    </source>
</evidence>
<keyword evidence="3 9" id="KW-0813">Transport</keyword>
<dbReference type="Proteomes" id="UP001499843">
    <property type="component" value="Unassembled WGS sequence"/>
</dbReference>
<dbReference type="PANTHER" id="PTHR30614:SF20">
    <property type="entry name" value="GLUTAMINE TRANSPORT SYSTEM PERMEASE PROTEIN GLNP"/>
    <property type="match status" value="1"/>
</dbReference>
<keyword evidence="4" id="KW-1003">Cell membrane</keyword>
<feature type="transmembrane region" description="Helical" evidence="9">
    <location>
        <begin position="105"/>
        <end position="131"/>
    </location>
</feature>
<keyword evidence="6" id="KW-0029">Amino-acid transport</keyword>
<dbReference type="Gene3D" id="1.10.3720.10">
    <property type="entry name" value="MetI-like"/>
    <property type="match status" value="1"/>
</dbReference>
<feature type="transmembrane region" description="Helical" evidence="9">
    <location>
        <begin position="197"/>
        <end position="222"/>
    </location>
</feature>
<evidence type="ECO:0000313" key="12">
    <source>
        <dbReference type="Proteomes" id="UP001499843"/>
    </source>
</evidence>
<dbReference type="Pfam" id="PF00528">
    <property type="entry name" value="BPD_transp_1"/>
    <property type="match status" value="1"/>
</dbReference>
<dbReference type="InterPro" id="IPR000515">
    <property type="entry name" value="MetI-like"/>
</dbReference>
<protein>
    <recommendedName>
        <fullName evidence="10">ABC transmembrane type-1 domain-containing protein</fullName>
    </recommendedName>
</protein>
<evidence type="ECO:0000256" key="1">
    <source>
        <dbReference type="ARBA" id="ARBA00004651"/>
    </source>
</evidence>
<keyword evidence="7 9" id="KW-1133">Transmembrane helix</keyword>
<feature type="transmembrane region" description="Helical" evidence="9">
    <location>
        <begin position="151"/>
        <end position="176"/>
    </location>
</feature>
<evidence type="ECO:0000256" key="5">
    <source>
        <dbReference type="ARBA" id="ARBA00022692"/>
    </source>
</evidence>
<dbReference type="InterPro" id="IPR043429">
    <property type="entry name" value="ArtM/GltK/GlnP/TcyL/YhdX-like"/>
</dbReference>
<evidence type="ECO:0000256" key="6">
    <source>
        <dbReference type="ARBA" id="ARBA00022970"/>
    </source>
</evidence>
<name>A0ABN3CTD4_9ACTN</name>
<reference evidence="11 12" key="1">
    <citation type="journal article" date="2019" name="Int. J. Syst. Evol. Microbiol.">
        <title>The Global Catalogue of Microorganisms (GCM) 10K type strain sequencing project: providing services to taxonomists for standard genome sequencing and annotation.</title>
        <authorList>
            <consortium name="The Broad Institute Genomics Platform"/>
            <consortium name="The Broad Institute Genome Sequencing Center for Infectious Disease"/>
            <person name="Wu L."/>
            <person name="Ma J."/>
        </authorList>
    </citation>
    <scope>NUCLEOTIDE SEQUENCE [LARGE SCALE GENOMIC DNA]</scope>
    <source>
        <strain evidence="11 12">JCM 16114</strain>
    </source>
</reference>
<comment type="caution">
    <text evidence="11">The sequence shown here is derived from an EMBL/GenBank/DDBJ whole genome shotgun (WGS) entry which is preliminary data.</text>
</comment>
<dbReference type="InterPro" id="IPR010065">
    <property type="entry name" value="AA_ABC_transptr_permease_3TM"/>
</dbReference>
<keyword evidence="5 9" id="KW-0812">Transmembrane</keyword>